<dbReference type="InterPro" id="IPR028889">
    <property type="entry name" value="USP"/>
</dbReference>
<evidence type="ECO:0000256" key="7">
    <source>
        <dbReference type="ARBA" id="ARBA00026136"/>
    </source>
</evidence>
<evidence type="ECO:0000259" key="11">
    <source>
        <dbReference type="PROSITE" id="PS50235"/>
    </source>
</evidence>
<evidence type="ECO:0000256" key="5">
    <source>
        <dbReference type="ARBA" id="ARBA00022801"/>
    </source>
</evidence>
<dbReference type="PROSITE" id="PS50235">
    <property type="entry name" value="USP_3"/>
    <property type="match status" value="1"/>
</dbReference>
<dbReference type="EC" id="3.4.19.12" evidence="2"/>
<dbReference type="Pfam" id="PF00443">
    <property type="entry name" value="UCH"/>
    <property type="match status" value="1"/>
</dbReference>
<proteinExistence type="predicted"/>
<keyword evidence="6" id="KW-0788">Thiol protease</keyword>
<evidence type="ECO:0000256" key="3">
    <source>
        <dbReference type="ARBA" id="ARBA00022670"/>
    </source>
</evidence>
<keyword evidence="5" id="KW-0378">Hydrolase</keyword>
<evidence type="ECO:0000256" key="4">
    <source>
        <dbReference type="ARBA" id="ARBA00022786"/>
    </source>
</evidence>
<feature type="region of interest" description="Disordered" evidence="10">
    <location>
        <begin position="1057"/>
        <end position="1077"/>
    </location>
</feature>
<evidence type="ECO:0000256" key="2">
    <source>
        <dbReference type="ARBA" id="ARBA00012759"/>
    </source>
</evidence>
<keyword evidence="3" id="KW-0645">Protease</keyword>
<dbReference type="InterPro" id="IPR038765">
    <property type="entry name" value="Papain-like_cys_pep_sf"/>
</dbReference>
<organism evidence="12 13">
    <name type="scientific">Stentor coeruleus</name>
    <dbReference type="NCBI Taxonomy" id="5963"/>
    <lineage>
        <taxon>Eukaryota</taxon>
        <taxon>Sar</taxon>
        <taxon>Alveolata</taxon>
        <taxon>Ciliophora</taxon>
        <taxon>Postciliodesmatophora</taxon>
        <taxon>Heterotrichea</taxon>
        <taxon>Heterotrichida</taxon>
        <taxon>Stentoridae</taxon>
        <taxon>Stentor</taxon>
    </lineage>
</organism>
<comment type="catalytic activity">
    <reaction evidence="1">
        <text>Thiol-dependent hydrolysis of ester, thioester, amide, peptide and isopeptide bonds formed by the C-terminal Gly of ubiquitin (a 76-residue protein attached to proteins as an intracellular targeting signal).</text>
        <dbReference type="EC" id="3.4.19.12"/>
    </reaction>
</comment>
<evidence type="ECO:0000256" key="8">
    <source>
        <dbReference type="ARBA" id="ARBA00029910"/>
    </source>
</evidence>
<keyword evidence="13" id="KW-1185">Reference proteome</keyword>
<evidence type="ECO:0000256" key="6">
    <source>
        <dbReference type="ARBA" id="ARBA00022807"/>
    </source>
</evidence>
<dbReference type="Proteomes" id="UP000187209">
    <property type="component" value="Unassembled WGS sequence"/>
</dbReference>
<dbReference type="PROSITE" id="PS00973">
    <property type="entry name" value="USP_2"/>
    <property type="match status" value="1"/>
</dbReference>
<dbReference type="GO" id="GO:0006508">
    <property type="term" value="P:proteolysis"/>
    <property type="evidence" value="ECO:0007669"/>
    <property type="project" value="UniProtKB-KW"/>
</dbReference>
<dbReference type="Gene3D" id="3.90.70.10">
    <property type="entry name" value="Cysteine proteinases"/>
    <property type="match status" value="1"/>
</dbReference>
<evidence type="ECO:0000313" key="13">
    <source>
        <dbReference type="Proteomes" id="UP000187209"/>
    </source>
</evidence>
<comment type="caution">
    <text evidence="12">The sequence shown here is derived from an EMBL/GenBank/DDBJ whole genome shotgun (WGS) entry which is preliminary data.</text>
</comment>
<dbReference type="GO" id="GO:0004843">
    <property type="term" value="F:cysteine-type deubiquitinase activity"/>
    <property type="evidence" value="ECO:0007669"/>
    <property type="project" value="UniProtKB-EC"/>
</dbReference>
<dbReference type="PANTHER" id="PTHR24006">
    <property type="entry name" value="UBIQUITIN CARBOXYL-TERMINAL HYDROLASE"/>
    <property type="match status" value="1"/>
</dbReference>
<evidence type="ECO:0000256" key="9">
    <source>
        <dbReference type="ARBA" id="ARBA00032453"/>
    </source>
</evidence>
<dbReference type="GO" id="GO:0005829">
    <property type="term" value="C:cytosol"/>
    <property type="evidence" value="ECO:0007669"/>
    <property type="project" value="TreeGrafter"/>
</dbReference>
<dbReference type="PANTHER" id="PTHR24006:SF702">
    <property type="entry name" value="UBIQUITIN CARBOXYL-TERMINAL HYDROLASE 47"/>
    <property type="match status" value="1"/>
</dbReference>
<reference evidence="12 13" key="1">
    <citation type="submission" date="2016-11" db="EMBL/GenBank/DDBJ databases">
        <title>The macronuclear genome of Stentor coeruleus: a giant cell with tiny introns.</title>
        <authorList>
            <person name="Slabodnick M."/>
            <person name="Ruby J.G."/>
            <person name="Reiff S.B."/>
            <person name="Swart E.C."/>
            <person name="Gosai S."/>
            <person name="Prabakaran S."/>
            <person name="Witkowska E."/>
            <person name="Larue G.E."/>
            <person name="Fisher S."/>
            <person name="Freeman R.M."/>
            <person name="Gunawardena J."/>
            <person name="Chu W."/>
            <person name="Stover N.A."/>
            <person name="Gregory B.D."/>
            <person name="Nowacki M."/>
            <person name="Derisi J."/>
            <person name="Roy S.W."/>
            <person name="Marshall W.F."/>
            <person name="Sood P."/>
        </authorList>
    </citation>
    <scope>NUCLEOTIDE SEQUENCE [LARGE SCALE GENOMIC DNA]</scope>
    <source>
        <strain evidence="12">WM001</strain>
    </source>
</reference>
<dbReference type="AlphaFoldDB" id="A0A1R2D0R7"/>
<accession>A0A1R2D0R7</accession>
<dbReference type="PROSITE" id="PS00972">
    <property type="entry name" value="USP_1"/>
    <property type="match status" value="1"/>
</dbReference>
<keyword evidence="4" id="KW-0833">Ubl conjugation pathway</keyword>
<dbReference type="EMBL" id="MPUH01000020">
    <property type="protein sequence ID" value="OMJ94857.1"/>
    <property type="molecule type" value="Genomic_DNA"/>
</dbReference>
<name>A0A1R2D0R7_9CILI</name>
<sequence>MYSEEKRDYRGLSNQGATCYMNSLLQSLYMTPEFRNRIYNWQYDPEKHNEKIDSIPYQLQLLFGTLQTSKSSYADTKGLTKSFGWNTKESFEQHDVQEFCRVLFDAIEKSVQGTPEESMIKKLYEGKMIDYVKCSNCKNESRRIDTFLDLSLTVKSKFDNIYNDSIEKALYTFIKPEVLDEGNKYFCGNCNSKQDAVKGLKFEELPYILVVQLKRFDLDYETFQRIKLNDKVSFPTILNANPFVGDVKIEESMFKHQVEVQGETVKQNFDVGFKFEIDNVDKMEFKVLTSKNTESIFDDFEKKPMKKDKIVKEKIIARETEMRKAKQIAEIELYKKDGEYVYELFSIMIHSGSAMGGHYFAYIKSFEDSKWRNFNDSSVKEIEEKEIINVFGGEASSGWGGYYSTNAYLLMYRKIQNENLKIVEDSKIPFNITEEIKVTKADDDEKDLYNSYTFKIFYGKKDATINIKKDKTFKELTLLAMKKFDINEIEIENIRLRGYMQYYDLLQEVYDENKLISELGFFNYKILAVETKKTNEEWPSYDPNEIIIKVNVWTTEIQDLGLTIEEKTSNPKKIGVNKKGTVADMQKKFEEKLNIPAEKQKIFKKSYTGMSTFCEQVNYSFNLEKILASAGIYDGSTLYIEEADNTITKSRWQQQFDIESKRCTIKFNNPNDKPNEYKYIECSHSVVLEFDSTIQNLRDSIAKKLNISNNSFIMKRGGSSAMELKDPNLKLIQANLSNYSLIYVELGKPTGANQHRYVFSMGHLAKDTEKDCTCYVFYDLFDRPVDDLIKVGELKGKLISKLKKRYPTMNISPNKVRIRERNSERLSKILLDNENLNYYIMYDRKGLCLELLDKPDNQEITSSDMIILAKRWYPSTWTISDCREIIIKKYSTIDEFGKKIAEIFDIKPENVMAAKISQTWGFKRVDLITENFYKTYNDIYGIGSMPWYINMDGTFFFVKDSEEEIRELSNDEKKKYERHTESFTISYKYEQPKEKAMKINVKNAKGTHVEESEKGHVIKVEEGQPESEEKVNAEEIEKKMMEIRIEDKDERVEKMMEDVRIDDKDGENSDVEEVRLG</sequence>
<dbReference type="GO" id="GO:0016579">
    <property type="term" value="P:protein deubiquitination"/>
    <property type="evidence" value="ECO:0007669"/>
    <property type="project" value="InterPro"/>
</dbReference>
<dbReference type="SUPFAM" id="SSF54001">
    <property type="entry name" value="Cysteine proteinases"/>
    <property type="match status" value="1"/>
</dbReference>
<dbReference type="InterPro" id="IPR018200">
    <property type="entry name" value="USP_CS"/>
</dbReference>
<evidence type="ECO:0000313" key="12">
    <source>
        <dbReference type="EMBL" id="OMJ94857.1"/>
    </source>
</evidence>
<feature type="domain" description="USP" evidence="11">
    <location>
        <begin position="10"/>
        <end position="415"/>
    </location>
</feature>
<dbReference type="OrthoDB" id="289038at2759"/>
<evidence type="ECO:0000256" key="10">
    <source>
        <dbReference type="SAM" id="MobiDB-lite"/>
    </source>
</evidence>
<evidence type="ECO:0000256" key="1">
    <source>
        <dbReference type="ARBA" id="ARBA00000707"/>
    </source>
</evidence>
<dbReference type="InterPro" id="IPR001394">
    <property type="entry name" value="Peptidase_C19_UCH"/>
</dbReference>
<dbReference type="GO" id="GO:0005634">
    <property type="term" value="C:nucleus"/>
    <property type="evidence" value="ECO:0007669"/>
    <property type="project" value="TreeGrafter"/>
</dbReference>
<dbReference type="InterPro" id="IPR050164">
    <property type="entry name" value="Peptidase_C19"/>
</dbReference>
<protein>
    <recommendedName>
        <fullName evidence="7">Ubiquitin carboxyl-terminal hydrolase 47</fullName>
        <ecNumber evidence="2">3.4.19.12</ecNumber>
    </recommendedName>
    <alternativeName>
        <fullName evidence="8">Ubiquitin thioesterase 47</fullName>
    </alternativeName>
    <alternativeName>
        <fullName evidence="9">Ubiquitin-specific-processing protease 47</fullName>
    </alternativeName>
</protein>
<dbReference type="InterPro" id="IPR045578">
    <property type="entry name" value="USP47_C"/>
</dbReference>
<gene>
    <name evidence="12" type="ORF">SteCoe_1883</name>
</gene>
<dbReference type="Pfam" id="PF19718">
    <property type="entry name" value="USP47_C"/>
    <property type="match status" value="1"/>
</dbReference>